<keyword evidence="2" id="KW-1185">Reference proteome</keyword>
<name>A0ABV3G6X4_MICGL</name>
<reference evidence="1 2" key="1">
    <citation type="submission" date="2024-06" db="EMBL/GenBank/DDBJ databases">
        <title>The Natural Products Discovery Center: Release of the First 8490 Sequenced Strains for Exploring Actinobacteria Biosynthetic Diversity.</title>
        <authorList>
            <person name="Kalkreuter E."/>
            <person name="Kautsar S.A."/>
            <person name="Yang D."/>
            <person name="Bader C.D."/>
            <person name="Teijaro C.N."/>
            <person name="Fluegel L."/>
            <person name="Davis C.M."/>
            <person name="Simpson J.R."/>
            <person name="Lauterbach L."/>
            <person name="Steele A.D."/>
            <person name="Gui C."/>
            <person name="Meng S."/>
            <person name="Li G."/>
            <person name="Viehrig K."/>
            <person name="Ye F."/>
            <person name="Su P."/>
            <person name="Kiefer A.F."/>
            <person name="Nichols A."/>
            <person name="Cepeda A.J."/>
            <person name="Yan W."/>
            <person name="Fan B."/>
            <person name="Jiang Y."/>
            <person name="Adhikari A."/>
            <person name="Zheng C.-J."/>
            <person name="Schuster L."/>
            <person name="Cowan T.M."/>
            <person name="Smanski M.J."/>
            <person name="Chevrette M.G."/>
            <person name="De Carvalho L.P.S."/>
            <person name="Shen B."/>
        </authorList>
    </citation>
    <scope>NUCLEOTIDE SEQUENCE [LARGE SCALE GENOMIC DNA]</scope>
    <source>
        <strain evidence="1 2">NPDC050100</strain>
    </source>
</reference>
<dbReference type="Gene3D" id="2.30.110.10">
    <property type="entry name" value="Electron Transport, Fmn-binding Protein, Chain A"/>
    <property type="match status" value="1"/>
</dbReference>
<proteinExistence type="predicted"/>
<sequence>MNRIIQSLAGYFGGLKRKLYEGGRPGAFMRAMNRVDALLYASGVFFPRNAVTLEVAGRSTGRPISVPVAVADHNGERFLVSMLGPNANWVRNVRAADGHAILHRRGREEVTLEEIPVERRAPVLRRYLAVAPGARPHIPVDRRAPLSEFEEIARRYPVFRIHSRR</sequence>
<dbReference type="EMBL" id="JBFALK010000001">
    <property type="protein sequence ID" value="MEV0967357.1"/>
    <property type="molecule type" value="Genomic_DNA"/>
</dbReference>
<evidence type="ECO:0000313" key="2">
    <source>
        <dbReference type="Proteomes" id="UP001551675"/>
    </source>
</evidence>
<dbReference type="RefSeq" id="WP_061253408.1">
    <property type="nucleotide sequence ID" value="NZ_JBFALK010000001.1"/>
</dbReference>
<dbReference type="Pfam" id="PF04075">
    <property type="entry name" value="F420H2_quin_red"/>
    <property type="match status" value="1"/>
</dbReference>
<dbReference type="Proteomes" id="UP001551675">
    <property type="component" value="Unassembled WGS sequence"/>
</dbReference>
<protein>
    <submittedName>
        <fullName evidence="1">Nitroreductase/quinone reductase family protein</fullName>
    </submittedName>
</protein>
<dbReference type="InterPro" id="IPR012349">
    <property type="entry name" value="Split_barrel_FMN-bd"/>
</dbReference>
<organism evidence="1 2">
    <name type="scientific">Microtetraspora glauca</name>
    <dbReference type="NCBI Taxonomy" id="1996"/>
    <lineage>
        <taxon>Bacteria</taxon>
        <taxon>Bacillati</taxon>
        <taxon>Actinomycetota</taxon>
        <taxon>Actinomycetes</taxon>
        <taxon>Streptosporangiales</taxon>
        <taxon>Streptosporangiaceae</taxon>
        <taxon>Microtetraspora</taxon>
    </lineage>
</organism>
<comment type="caution">
    <text evidence="1">The sequence shown here is derived from an EMBL/GenBank/DDBJ whole genome shotgun (WGS) entry which is preliminary data.</text>
</comment>
<accession>A0ABV3G6X4</accession>
<gene>
    <name evidence="1" type="ORF">AB0I59_01880</name>
</gene>
<evidence type="ECO:0000313" key="1">
    <source>
        <dbReference type="EMBL" id="MEV0967357.1"/>
    </source>
</evidence>
<dbReference type="InterPro" id="IPR004378">
    <property type="entry name" value="F420H2_quin_Rdtase"/>
</dbReference>